<evidence type="ECO:0000313" key="2">
    <source>
        <dbReference type="EMBL" id="KAK9791405.1"/>
    </source>
</evidence>
<proteinExistence type="predicted"/>
<name>A0AAW1NTS0_9CHLO</name>
<dbReference type="Pfam" id="PF09752">
    <property type="entry name" value="ABHD18"/>
    <property type="match status" value="1"/>
</dbReference>
<organism evidence="2 3">
    <name type="scientific">Symbiochloris irregularis</name>
    <dbReference type="NCBI Taxonomy" id="706552"/>
    <lineage>
        <taxon>Eukaryota</taxon>
        <taxon>Viridiplantae</taxon>
        <taxon>Chlorophyta</taxon>
        <taxon>core chlorophytes</taxon>
        <taxon>Trebouxiophyceae</taxon>
        <taxon>Trebouxiales</taxon>
        <taxon>Trebouxiaceae</taxon>
        <taxon>Symbiochloris</taxon>
    </lineage>
</organism>
<dbReference type="InterPro" id="IPR019149">
    <property type="entry name" value="ABHD18"/>
</dbReference>
<dbReference type="PANTHER" id="PTHR13617:SF14">
    <property type="entry name" value="PROTEIN ABHD18"/>
    <property type="match status" value="1"/>
</dbReference>
<dbReference type="InterPro" id="IPR029058">
    <property type="entry name" value="AB_hydrolase_fold"/>
</dbReference>
<evidence type="ECO:0000256" key="1">
    <source>
        <dbReference type="SAM" id="MobiDB-lite"/>
    </source>
</evidence>
<dbReference type="Proteomes" id="UP001465755">
    <property type="component" value="Unassembled WGS sequence"/>
</dbReference>
<sequence length="478" mass="52827">MTRQQRLRDAFNGTAGGAADIIYSRLVHSLPWIQPFFSKGWGDLNVVDFNEDARAFQHWPPPHFDQLKIHWERKEAGKSKRSGHGFELLEGTFRTPCTGRIYDALPEESRTARVQLLLPAKSGAAHACVLHLAATGDQSFRGRIQLGAPLLSQGIATMVLESPFYGRRAPVLQQGSRLERVSDLLVLGRSTIEESLCLLHWAQAQGFARLGMSGFSMGGVHACMVASLYPFPIACTPLLAPRSAGAAYCKGALSVATGWRSLTSPLDERGKDVGDTVWRAAQHNLITSASLRVLQKPHIFRTLQQNSRDFSHAFTDSNSQPQHSPFGNIPPSAVPASDTSNCGTNDTEREMSRKARGQTQWGFNSGAVQRWLGGIWSSNRQTMPAHDTELARQRLEQVLETFTDITRFPVPQCPQAAVLVGAYEDQYVPSSSILELAEHWQGCELRWVHGGHVSAFVMQHPMFRRAILDSIARLPGTE</sequence>
<evidence type="ECO:0000313" key="3">
    <source>
        <dbReference type="Proteomes" id="UP001465755"/>
    </source>
</evidence>
<dbReference type="EMBL" id="JALJOQ010000177">
    <property type="protein sequence ID" value="KAK9791405.1"/>
    <property type="molecule type" value="Genomic_DNA"/>
</dbReference>
<accession>A0AAW1NTS0</accession>
<reference evidence="2 3" key="1">
    <citation type="journal article" date="2024" name="Nat. Commun.">
        <title>Phylogenomics reveals the evolutionary origins of lichenization in chlorophyte algae.</title>
        <authorList>
            <person name="Puginier C."/>
            <person name="Libourel C."/>
            <person name="Otte J."/>
            <person name="Skaloud P."/>
            <person name="Haon M."/>
            <person name="Grisel S."/>
            <person name="Petersen M."/>
            <person name="Berrin J.G."/>
            <person name="Delaux P.M."/>
            <person name="Dal Grande F."/>
            <person name="Keller J."/>
        </authorList>
    </citation>
    <scope>NUCLEOTIDE SEQUENCE [LARGE SCALE GENOMIC DNA]</scope>
    <source>
        <strain evidence="2 3">SAG 2036</strain>
    </source>
</reference>
<feature type="compositionally biased region" description="Polar residues" evidence="1">
    <location>
        <begin position="312"/>
        <end position="325"/>
    </location>
</feature>
<comment type="caution">
    <text evidence="2">The sequence shown here is derived from an EMBL/GenBank/DDBJ whole genome shotgun (WGS) entry which is preliminary data.</text>
</comment>
<dbReference type="PANTHER" id="PTHR13617">
    <property type="entry name" value="PROTEIN ABHD18"/>
    <property type="match status" value="1"/>
</dbReference>
<keyword evidence="3" id="KW-1185">Reference proteome</keyword>
<protein>
    <submittedName>
        <fullName evidence="2">Uncharacterized protein</fullName>
    </submittedName>
</protein>
<dbReference type="SUPFAM" id="SSF53474">
    <property type="entry name" value="alpha/beta-Hydrolases"/>
    <property type="match status" value="1"/>
</dbReference>
<dbReference type="AlphaFoldDB" id="A0AAW1NTS0"/>
<dbReference type="Gene3D" id="3.40.50.1820">
    <property type="entry name" value="alpha/beta hydrolase"/>
    <property type="match status" value="1"/>
</dbReference>
<gene>
    <name evidence="2" type="ORF">WJX73_007571</name>
</gene>
<feature type="region of interest" description="Disordered" evidence="1">
    <location>
        <begin position="312"/>
        <end position="359"/>
    </location>
</feature>